<accession>A0A644UHJ5</accession>
<dbReference type="PANTHER" id="PTHR43330:SF27">
    <property type="entry name" value="METHIONINE AMINOPEPTIDASE"/>
    <property type="match status" value="1"/>
</dbReference>
<keyword evidence="3" id="KW-0479">Metal-binding</keyword>
<dbReference type="NCBIfam" id="TIGR00500">
    <property type="entry name" value="met_pdase_I"/>
    <property type="match status" value="1"/>
</dbReference>
<evidence type="ECO:0000256" key="4">
    <source>
        <dbReference type="ARBA" id="ARBA00022801"/>
    </source>
</evidence>
<dbReference type="GO" id="GO:0046872">
    <property type="term" value="F:metal ion binding"/>
    <property type="evidence" value="ECO:0007669"/>
    <property type="project" value="UniProtKB-KW"/>
</dbReference>
<comment type="caution">
    <text evidence="6">The sequence shown here is derived from an EMBL/GenBank/DDBJ whole genome shotgun (WGS) entry which is preliminary data.</text>
</comment>
<organism evidence="6">
    <name type="scientific">bioreactor metagenome</name>
    <dbReference type="NCBI Taxonomy" id="1076179"/>
    <lineage>
        <taxon>unclassified sequences</taxon>
        <taxon>metagenomes</taxon>
        <taxon>ecological metagenomes</taxon>
    </lineage>
</organism>
<keyword evidence="4 6" id="KW-0378">Hydrolase</keyword>
<dbReference type="Gene3D" id="3.90.230.10">
    <property type="entry name" value="Creatinase/methionine aminopeptidase superfamily"/>
    <property type="match status" value="1"/>
</dbReference>
<reference evidence="6" key="1">
    <citation type="submission" date="2019-08" db="EMBL/GenBank/DDBJ databases">
        <authorList>
            <person name="Kucharzyk K."/>
            <person name="Murdoch R.W."/>
            <person name="Higgins S."/>
            <person name="Loffler F."/>
        </authorList>
    </citation>
    <scope>NUCLEOTIDE SEQUENCE</scope>
</reference>
<dbReference type="PRINTS" id="PR00599">
    <property type="entry name" value="MAPEPTIDASE"/>
</dbReference>
<feature type="domain" description="Peptidase M24" evidence="5">
    <location>
        <begin position="12"/>
        <end position="238"/>
    </location>
</feature>
<evidence type="ECO:0000259" key="5">
    <source>
        <dbReference type="Pfam" id="PF00557"/>
    </source>
</evidence>
<dbReference type="InterPro" id="IPR036005">
    <property type="entry name" value="Creatinase/aminopeptidase-like"/>
</dbReference>
<keyword evidence="1 6" id="KW-0031">Aminopeptidase</keyword>
<evidence type="ECO:0000256" key="3">
    <source>
        <dbReference type="ARBA" id="ARBA00022723"/>
    </source>
</evidence>
<dbReference type="PROSITE" id="PS00680">
    <property type="entry name" value="MAP_1"/>
    <property type="match status" value="1"/>
</dbReference>
<keyword evidence="2" id="KW-0645">Protease</keyword>
<proteinExistence type="inferred from homology"/>
<dbReference type="GO" id="GO:0070006">
    <property type="term" value="F:metalloaminopeptidase activity"/>
    <property type="evidence" value="ECO:0007669"/>
    <property type="project" value="InterPro"/>
</dbReference>
<dbReference type="PANTHER" id="PTHR43330">
    <property type="entry name" value="METHIONINE AMINOPEPTIDASE"/>
    <property type="match status" value="1"/>
</dbReference>
<dbReference type="CDD" id="cd01086">
    <property type="entry name" value="MetAP1"/>
    <property type="match status" value="1"/>
</dbReference>
<evidence type="ECO:0000256" key="1">
    <source>
        <dbReference type="ARBA" id="ARBA00022438"/>
    </source>
</evidence>
<name>A0A644UHJ5_9ZZZZ</name>
<sequence length="256" mass="28204">MIRLKTEEEIEILRENALLVSKTLAEVGRHIAPGVTTLELNKIAETFIRDNGAVPAFLGYGGFPYTLCISVNDVVVHGFASDYRLTEGDIVSLDCGTYMKGFYGDSAYTFPVGEISPETENLLRVTKESLYKGIEKAVHGNRMGDISFAVQEHVEKAGFSVVREMVGHGIGTKLHESPEVPNYGRRGDGKKLTEGLVICIEPMVNAGARNVYLHDDGWTLSTTDKKKSAHYELMVVVKKGKPDVLSTFDFIENNNS</sequence>
<dbReference type="InterPro" id="IPR000994">
    <property type="entry name" value="Pept_M24"/>
</dbReference>
<dbReference type="AlphaFoldDB" id="A0A644UHJ5"/>
<dbReference type="EC" id="3.4.11.18" evidence="6"/>
<evidence type="ECO:0000256" key="2">
    <source>
        <dbReference type="ARBA" id="ARBA00022670"/>
    </source>
</evidence>
<dbReference type="GO" id="GO:0005829">
    <property type="term" value="C:cytosol"/>
    <property type="evidence" value="ECO:0007669"/>
    <property type="project" value="TreeGrafter"/>
</dbReference>
<dbReference type="InterPro" id="IPR001714">
    <property type="entry name" value="Pept_M24_MAP"/>
</dbReference>
<dbReference type="SUPFAM" id="SSF55920">
    <property type="entry name" value="Creatinase/aminopeptidase"/>
    <property type="match status" value="1"/>
</dbReference>
<protein>
    <submittedName>
        <fullName evidence="6">Methionine aminopeptidase 1</fullName>
        <ecNumber evidence="6">3.4.11.18</ecNumber>
    </submittedName>
</protein>
<dbReference type="InterPro" id="IPR002467">
    <property type="entry name" value="Pept_M24A_MAP1"/>
</dbReference>
<dbReference type="Pfam" id="PF00557">
    <property type="entry name" value="Peptidase_M24"/>
    <property type="match status" value="1"/>
</dbReference>
<dbReference type="GO" id="GO:0006508">
    <property type="term" value="P:proteolysis"/>
    <property type="evidence" value="ECO:0007669"/>
    <property type="project" value="UniProtKB-KW"/>
</dbReference>
<gene>
    <name evidence="6" type="primary">map_17</name>
    <name evidence="6" type="ORF">SDC9_24214</name>
</gene>
<dbReference type="EMBL" id="VSSQ01000115">
    <property type="protein sequence ID" value="MPL78350.1"/>
    <property type="molecule type" value="Genomic_DNA"/>
</dbReference>
<dbReference type="GO" id="GO:0004239">
    <property type="term" value="F:initiator methionyl aminopeptidase activity"/>
    <property type="evidence" value="ECO:0007669"/>
    <property type="project" value="UniProtKB-EC"/>
</dbReference>
<dbReference type="HAMAP" id="MF_01974">
    <property type="entry name" value="MetAP_1"/>
    <property type="match status" value="1"/>
</dbReference>
<evidence type="ECO:0000313" key="6">
    <source>
        <dbReference type="EMBL" id="MPL78350.1"/>
    </source>
</evidence>